<dbReference type="OrthoDB" id="775972at2759"/>
<proteinExistence type="predicted"/>
<evidence type="ECO:0000313" key="1">
    <source>
        <dbReference type="EMBL" id="GFQ84448.1"/>
    </source>
</evidence>
<reference evidence="1" key="1">
    <citation type="submission" date="2020-07" db="EMBL/GenBank/DDBJ databases">
        <title>Multicomponent nature underlies the extraordinary mechanical properties of spider dragline silk.</title>
        <authorList>
            <person name="Kono N."/>
            <person name="Nakamura H."/>
            <person name="Mori M."/>
            <person name="Yoshida Y."/>
            <person name="Ohtoshi R."/>
            <person name="Malay A.D."/>
            <person name="Moran D.A.P."/>
            <person name="Tomita M."/>
            <person name="Numata K."/>
            <person name="Arakawa K."/>
        </authorList>
    </citation>
    <scope>NUCLEOTIDE SEQUENCE</scope>
</reference>
<gene>
    <name evidence="1" type="primary">AVEN_64592_1</name>
    <name evidence="1" type="ORF">TNCT_152101</name>
</gene>
<sequence>MEDLKPTKSSPPRSQKIFVHKDLKSYTNVFVRVNRVKKVLEPPYDQPFTVTERSEKYFTLLVKSKPVNISVDRLKPAYWLVADSVPDKPRIRCKQSDENSAANDFNLLSYDKPAVLQDVVDG</sequence>
<accession>A0A8X6GKL1</accession>
<name>A0A8X6GKL1_TRICU</name>
<organism evidence="1 2">
    <name type="scientific">Trichonephila clavata</name>
    <name type="common">Joro spider</name>
    <name type="synonym">Nephila clavata</name>
    <dbReference type="NCBI Taxonomy" id="2740835"/>
    <lineage>
        <taxon>Eukaryota</taxon>
        <taxon>Metazoa</taxon>
        <taxon>Ecdysozoa</taxon>
        <taxon>Arthropoda</taxon>
        <taxon>Chelicerata</taxon>
        <taxon>Arachnida</taxon>
        <taxon>Araneae</taxon>
        <taxon>Araneomorphae</taxon>
        <taxon>Entelegynae</taxon>
        <taxon>Araneoidea</taxon>
        <taxon>Nephilidae</taxon>
        <taxon>Trichonephila</taxon>
    </lineage>
</organism>
<comment type="caution">
    <text evidence="1">The sequence shown here is derived from an EMBL/GenBank/DDBJ whole genome shotgun (WGS) entry which is preliminary data.</text>
</comment>
<protein>
    <submittedName>
        <fullName evidence="1">Uncharacterized protein</fullName>
    </submittedName>
</protein>
<dbReference type="EMBL" id="BMAO01002932">
    <property type="protein sequence ID" value="GFQ84448.1"/>
    <property type="molecule type" value="Genomic_DNA"/>
</dbReference>
<keyword evidence="2" id="KW-1185">Reference proteome</keyword>
<dbReference type="Proteomes" id="UP000887116">
    <property type="component" value="Unassembled WGS sequence"/>
</dbReference>
<evidence type="ECO:0000313" key="2">
    <source>
        <dbReference type="Proteomes" id="UP000887116"/>
    </source>
</evidence>
<dbReference type="PANTHER" id="PTHR38681:SF1">
    <property type="entry name" value="RETROVIRUS-RELATED POL POLYPROTEIN FROM TRANSPOSON 412-LIKE PROTEIN"/>
    <property type="match status" value="1"/>
</dbReference>
<dbReference type="AlphaFoldDB" id="A0A8X6GKL1"/>
<dbReference type="PANTHER" id="PTHR38681">
    <property type="entry name" value="RETROVIRUS-RELATED POL POLYPROTEIN FROM TRANSPOSON 412-LIKE PROTEIN-RELATED"/>
    <property type="match status" value="1"/>
</dbReference>